<dbReference type="Gene3D" id="3.40.50.1110">
    <property type="entry name" value="SGNH hydrolase"/>
    <property type="match status" value="1"/>
</dbReference>
<feature type="chain" id="PRO_5040955528" evidence="2">
    <location>
        <begin position="24"/>
        <end position="402"/>
    </location>
</feature>
<sequence length="402" mass="43327">MFHRGLLACAVTLALLLGSDADAFSDLFVFGDSLSDVGNTDAATAWIPFGNYPGSAYYEGRFSNGQVYSELLSQQLGLGTLTRSSNGGDNFAYGGAKTSGSDWVTGLFLNDLGEQVADYVDNRTGDPEALYIVWAGANDLFDNQMNMSIPVGNITNDIQQLYDDGARQFLVMNLPKLGATPEYNGTAASQADWNNRTQMFNTTLASGLDDLEASIGDASIRRFDIEALFDQVLANPGDYGLTNVSESAAPDLEPGTYSYDNSDVVANPDEYLFWDNVHPTRVMHAHLADAIYEFLTTPEVLAGDFNGDSLVDLADYTVWRNNLGATDDSLINMAGDDVPGIDAGDYVVWKDNFGSWQPPTTSPSAPAQVPEPGGLVLVCLAVAMSYMGGHMSLLRTRISVQR</sequence>
<evidence type="ECO:0000313" key="3">
    <source>
        <dbReference type="EMBL" id="MCO6046777.1"/>
    </source>
</evidence>
<gene>
    <name evidence="3" type="ORF">NG895_23005</name>
</gene>
<keyword evidence="2" id="KW-0732">Signal</keyword>
<organism evidence="3 4">
    <name type="scientific">Aeoliella straminimaris</name>
    <dbReference type="NCBI Taxonomy" id="2954799"/>
    <lineage>
        <taxon>Bacteria</taxon>
        <taxon>Pseudomonadati</taxon>
        <taxon>Planctomycetota</taxon>
        <taxon>Planctomycetia</taxon>
        <taxon>Pirellulales</taxon>
        <taxon>Lacipirellulaceae</taxon>
        <taxon>Aeoliella</taxon>
    </lineage>
</organism>
<evidence type="ECO:0000256" key="1">
    <source>
        <dbReference type="ARBA" id="ARBA00022801"/>
    </source>
</evidence>
<dbReference type="PANTHER" id="PTHR45648:SF22">
    <property type="entry name" value="GDSL LIPASE_ACYLHYDROLASE FAMILY PROTEIN (AFU_ORTHOLOGUE AFUA_4G14700)"/>
    <property type="match status" value="1"/>
</dbReference>
<proteinExistence type="predicted"/>
<keyword evidence="1 3" id="KW-0378">Hydrolase</keyword>
<keyword evidence="4" id="KW-1185">Reference proteome</keyword>
<dbReference type="AlphaFoldDB" id="A0A9X2FEW0"/>
<accession>A0A9X2FEW0</accession>
<dbReference type="InterPro" id="IPR001087">
    <property type="entry name" value="GDSL"/>
</dbReference>
<evidence type="ECO:0000256" key="2">
    <source>
        <dbReference type="SAM" id="SignalP"/>
    </source>
</evidence>
<dbReference type="InterPro" id="IPR036514">
    <property type="entry name" value="SGNH_hydro_sf"/>
</dbReference>
<reference evidence="3" key="1">
    <citation type="submission" date="2022-06" db="EMBL/GenBank/DDBJ databases">
        <title>Aeoliella straminimaris, a novel planctomycete from sediments.</title>
        <authorList>
            <person name="Vitorino I.R."/>
            <person name="Lage O.M."/>
        </authorList>
    </citation>
    <scope>NUCLEOTIDE SEQUENCE</scope>
    <source>
        <strain evidence="3">ICT_H6.2</strain>
    </source>
</reference>
<protein>
    <submittedName>
        <fullName evidence="3">SGNH/GDSL hydrolase family protein</fullName>
    </submittedName>
</protein>
<dbReference type="Pfam" id="PF00657">
    <property type="entry name" value="Lipase_GDSL"/>
    <property type="match status" value="1"/>
</dbReference>
<dbReference type="CDD" id="cd01846">
    <property type="entry name" value="fatty_acyltransferase_like"/>
    <property type="match status" value="1"/>
</dbReference>
<dbReference type="InterPro" id="IPR051058">
    <property type="entry name" value="GDSL_Est/Lipase"/>
</dbReference>
<dbReference type="SUPFAM" id="SSF52266">
    <property type="entry name" value="SGNH hydrolase"/>
    <property type="match status" value="1"/>
</dbReference>
<feature type="signal peptide" evidence="2">
    <location>
        <begin position="1"/>
        <end position="23"/>
    </location>
</feature>
<dbReference type="PANTHER" id="PTHR45648">
    <property type="entry name" value="GDSL LIPASE/ACYLHYDROLASE FAMILY PROTEIN (AFU_ORTHOLOGUE AFUA_4G14700)"/>
    <property type="match status" value="1"/>
</dbReference>
<comment type="caution">
    <text evidence="3">The sequence shown here is derived from an EMBL/GenBank/DDBJ whole genome shotgun (WGS) entry which is preliminary data.</text>
</comment>
<dbReference type="GO" id="GO:0016788">
    <property type="term" value="F:hydrolase activity, acting on ester bonds"/>
    <property type="evidence" value="ECO:0007669"/>
    <property type="project" value="InterPro"/>
</dbReference>
<evidence type="ECO:0000313" key="4">
    <source>
        <dbReference type="Proteomes" id="UP001155241"/>
    </source>
</evidence>
<dbReference type="Proteomes" id="UP001155241">
    <property type="component" value="Unassembled WGS sequence"/>
</dbReference>
<name>A0A9X2FEW0_9BACT</name>
<dbReference type="EMBL" id="JAMXLR010000077">
    <property type="protein sequence ID" value="MCO6046777.1"/>
    <property type="molecule type" value="Genomic_DNA"/>
</dbReference>